<dbReference type="PROSITE" id="PS51725">
    <property type="entry name" value="ABM"/>
    <property type="match status" value="1"/>
</dbReference>
<keyword evidence="3" id="KW-1185">Reference proteome</keyword>
<comment type="caution">
    <text evidence="2">The sequence shown here is derived from an EMBL/GenBank/DDBJ whole genome shotgun (WGS) entry which is preliminary data.</text>
</comment>
<dbReference type="PANTHER" id="PTHR33336">
    <property type="entry name" value="QUINOL MONOOXYGENASE YGIN-RELATED"/>
    <property type="match status" value="1"/>
</dbReference>
<accession>A0ABS6I465</accession>
<dbReference type="EMBL" id="JAHOPC010000004">
    <property type="protein sequence ID" value="MBU8866533.1"/>
    <property type="molecule type" value="Genomic_DNA"/>
</dbReference>
<dbReference type="GO" id="GO:0004497">
    <property type="term" value="F:monooxygenase activity"/>
    <property type="evidence" value="ECO:0007669"/>
    <property type="project" value="UniProtKB-KW"/>
</dbReference>
<name>A0ABS6I465_9MICC</name>
<feature type="domain" description="ABM" evidence="1">
    <location>
        <begin position="6"/>
        <end position="95"/>
    </location>
</feature>
<evidence type="ECO:0000259" key="1">
    <source>
        <dbReference type="PROSITE" id="PS51725"/>
    </source>
</evidence>
<reference evidence="2 3" key="1">
    <citation type="submission" date="2021-06" db="EMBL/GenBank/DDBJ databases">
        <authorList>
            <person name="Jeong J.W."/>
        </authorList>
    </citation>
    <scope>NUCLEOTIDE SEQUENCE [LARGE SCALE GENOMIC DNA]</scope>
    <source>
        <strain evidence="2 3">MMS21-TAE1-1</strain>
    </source>
</reference>
<protein>
    <submittedName>
        <fullName evidence="2">Antibiotic biosynthesis monooxygenase</fullName>
    </submittedName>
</protein>
<dbReference type="InterPro" id="IPR050744">
    <property type="entry name" value="AI-2_Isomerase_LsrG"/>
</dbReference>
<gene>
    <name evidence="2" type="ORF">KSW38_09560</name>
</gene>
<dbReference type="Proteomes" id="UP000824166">
    <property type="component" value="Unassembled WGS sequence"/>
</dbReference>
<keyword evidence="2" id="KW-0560">Oxidoreductase</keyword>
<dbReference type="PANTHER" id="PTHR33336:SF15">
    <property type="entry name" value="ABM DOMAIN-CONTAINING PROTEIN"/>
    <property type="match status" value="1"/>
</dbReference>
<dbReference type="RefSeq" id="WP_216924558.1">
    <property type="nucleotide sequence ID" value="NZ_JAHOPC010000004.1"/>
</dbReference>
<keyword evidence="2" id="KW-0503">Monooxygenase</keyword>
<dbReference type="Pfam" id="PF03992">
    <property type="entry name" value="ABM"/>
    <property type="match status" value="1"/>
</dbReference>
<proteinExistence type="predicted"/>
<evidence type="ECO:0000313" key="2">
    <source>
        <dbReference type="EMBL" id="MBU8866533.1"/>
    </source>
</evidence>
<sequence length="101" mass="11371">MSETHFQVIAHYHAITQEVEEVAGLLGKLAEASRQEEANLAYDYFQSVNDPGHFVILEKYTDAAGFAAHRTYEHFKTLAIGEILPRLNSRTIETYEGRGDA</sequence>
<evidence type="ECO:0000313" key="3">
    <source>
        <dbReference type="Proteomes" id="UP000824166"/>
    </source>
</evidence>
<dbReference type="InterPro" id="IPR007138">
    <property type="entry name" value="ABM_dom"/>
</dbReference>
<organism evidence="2 3">
    <name type="scientific">Paenarthrobacter aromaticivorans</name>
    <dbReference type="NCBI Taxonomy" id="2849150"/>
    <lineage>
        <taxon>Bacteria</taxon>
        <taxon>Bacillati</taxon>
        <taxon>Actinomycetota</taxon>
        <taxon>Actinomycetes</taxon>
        <taxon>Micrococcales</taxon>
        <taxon>Micrococcaceae</taxon>
        <taxon>Paenarthrobacter</taxon>
    </lineage>
</organism>